<dbReference type="PANTHER" id="PTHR30055:SF151">
    <property type="entry name" value="TRANSCRIPTIONAL REGULATORY PROTEIN"/>
    <property type="match status" value="1"/>
</dbReference>
<dbReference type="GO" id="GO:0003700">
    <property type="term" value="F:DNA-binding transcription factor activity"/>
    <property type="evidence" value="ECO:0007669"/>
    <property type="project" value="TreeGrafter"/>
</dbReference>
<dbReference type="PANTHER" id="PTHR30055">
    <property type="entry name" value="HTH-TYPE TRANSCRIPTIONAL REGULATOR RUTR"/>
    <property type="match status" value="1"/>
</dbReference>
<dbReference type="GO" id="GO:0000976">
    <property type="term" value="F:transcription cis-regulatory region binding"/>
    <property type="evidence" value="ECO:0007669"/>
    <property type="project" value="TreeGrafter"/>
</dbReference>
<dbReference type="Proteomes" id="UP000268727">
    <property type="component" value="Unassembled WGS sequence"/>
</dbReference>
<dbReference type="InterPro" id="IPR050109">
    <property type="entry name" value="HTH-type_TetR-like_transc_reg"/>
</dbReference>
<dbReference type="InterPro" id="IPR036271">
    <property type="entry name" value="Tet_transcr_reg_TetR-rel_C_sf"/>
</dbReference>
<sequence length="240" mass="26221">MFLTNGVRVKYGVRMTQDPPWRTPPVKPAAKPRLSQELIVRTGLDVLLREGLDAVSMRRVAQALGTGPASLYAHVATKDELVELMLDQVLEEVPLPAPDPERWRDQVRELLRAQVGAMRSYPGIAKVAWQVMIPVGPNALRHAEALLSLLRAGGLPLTRAAYAADALALYTKAFAYEGSMWGAVDQTEIAARGRRMGEYLASLPPDAFVHVPATGHLFTAETAAERFEFGLDMLLGGLRA</sequence>
<evidence type="ECO:0000256" key="4">
    <source>
        <dbReference type="ARBA" id="ARBA00023163"/>
    </source>
</evidence>
<dbReference type="InterPro" id="IPR009057">
    <property type="entry name" value="Homeodomain-like_sf"/>
</dbReference>
<keyword evidence="4" id="KW-0804">Transcription</keyword>
<evidence type="ECO:0000256" key="2">
    <source>
        <dbReference type="ARBA" id="ARBA00023015"/>
    </source>
</evidence>
<dbReference type="SUPFAM" id="SSF46689">
    <property type="entry name" value="Homeodomain-like"/>
    <property type="match status" value="1"/>
</dbReference>
<keyword evidence="3 5" id="KW-0238">DNA-binding</keyword>
<comment type="caution">
    <text evidence="7">The sequence shown here is derived from an EMBL/GenBank/DDBJ whole genome shotgun (WGS) entry which is preliminary data.</text>
</comment>
<dbReference type="GO" id="GO:0046677">
    <property type="term" value="P:response to antibiotic"/>
    <property type="evidence" value="ECO:0007669"/>
    <property type="project" value="InterPro"/>
</dbReference>
<accession>A0A3N1H4V9</accession>
<dbReference type="PRINTS" id="PR00400">
    <property type="entry name" value="TETREPRESSOR"/>
</dbReference>
<evidence type="ECO:0000256" key="3">
    <source>
        <dbReference type="ARBA" id="ARBA00023125"/>
    </source>
</evidence>
<organism evidence="7 8">
    <name type="scientific">Saccharothrix texasensis</name>
    <dbReference type="NCBI Taxonomy" id="103734"/>
    <lineage>
        <taxon>Bacteria</taxon>
        <taxon>Bacillati</taxon>
        <taxon>Actinomycetota</taxon>
        <taxon>Actinomycetes</taxon>
        <taxon>Pseudonocardiales</taxon>
        <taxon>Pseudonocardiaceae</taxon>
        <taxon>Saccharothrix</taxon>
    </lineage>
</organism>
<gene>
    <name evidence="7" type="ORF">EDD40_2862</name>
</gene>
<dbReference type="Pfam" id="PF00440">
    <property type="entry name" value="TetR_N"/>
    <property type="match status" value="1"/>
</dbReference>
<dbReference type="EMBL" id="RJKM01000001">
    <property type="protein sequence ID" value="ROP37545.1"/>
    <property type="molecule type" value="Genomic_DNA"/>
</dbReference>
<name>A0A3N1H4V9_9PSEU</name>
<feature type="domain" description="HTH tetR-type" evidence="6">
    <location>
        <begin position="33"/>
        <end position="93"/>
    </location>
</feature>
<reference evidence="7 8" key="1">
    <citation type="submission" date="2018-11" db="EMBL/GenBank/DDBJ databases">
        <title>Sequencing the genomes of 1000 actinobacteria strains.</title>
        <authorList>
            <person name="Klenk H.-P."/>
        </authorList>
    </citation>
    <scope>NUCLEOTIDE SEQUENCE [LARGE SCALE GENOMIC DNA]</scope>
    <source>
        <strain evidence="7 8">DSM 44231</strain>
    </source>
</reference>
<dbReference type="InterPro" id="IPR001647">
    <property type="entry name" value="HTH_TetR"/>
</dbReference>
<dbReference type="AlphaFoldDB" id="A0A3N1H4V9"/>
<evidence type="ECO:0000256" key="5">
    <source>
        <dbReference type="PROSITE-ProRule" id="PRU00335"/>
    </source>
</evidence>
<dbReference type="InterPro" id="IPR003012">
    <property type="entry name" value="Tet_transcr_reg_TetR"/>
</dbReference>
<evidence type="ECO:0000259" key="6">
    <source>
        <dbReference type="PROSITE" id="PS50977"/>
    </source>
</evidence>
<dbReference type="GO" id="GO:0045892">
    <property type="term" value="P:negative regulation of DNA-templated transcription"/>
    <property type="evidence" value="ECO:0007669"/>
    <property type="project" value="InterPro"/>
</dbReference>
<feature type="DNA-binding region" description="H-T-H motif" evidence="5">
    <location>
        <begin position="56"/>
        <end position="75"/>
    </location>
</feature>
<proteinExistence type="predicted"/>
<keyword evidence="1" id="KW-0678">Repressor</keyword>
<dbReference type="InterPro" id="IPR004111">
    <property type="entry name" value="Repressor_TetR_C"/>
</dbReference>
<evidence type="ECO:0000313" key="7">
    <source>
        <dbReference type="EMBL" id="ROP37545.1"/>
    </source>
</evidence>
<protein>
    <submittedName>
        <fullName evidence="7">TetR family transcriptional regulator</fullName>
    </submittedName>
</protein>
<dbReference type="Pfam" id="PF02909">
    <property type="entry name" value="TetR_C_1"/>
    <property type="match status" value="1"/>
</dbReference>
<evidence type="ECO:0000313" key="8">
    <source>
        <dbReference type="Proteomes" id="UP000268727"/>
    </source>
</evidence>
<dbReference type="Gene3D" id="1.10.357.10">
    <property type="entry name" value="Tetracycline Repressor, domain 2"/>
    <property type="match status" value="1"/>
</dbReference>
<dbReference type="PROSITE" id="PS50977">
    <property type="entry name" value="HTH_TETR_2"/>
    <property type="match status" value="1"/>
</dbReference>
<dbReference type="SUPFAM" id="SSF48498">
    <property type="entry name" value="Tetracyclin repressor-like, C-terminal domain"/>
    <property type="match status" value="1"/>
</dbReference>
<keyword evidence="2" id="KW-0805">Transcription regulation</keyword>
<keyword evidence="8" id="KW-1185">Reference proteome</keyword>
<evidence type="ECO:0000256" key="1">
    <source>
        <dbReference type="ARBA" id="ARBA00022491"/>
    </source>
</evidence>